<evidence type="ECO:0000313" key="3">
    <source>
        <dbReference type="Proteomes" id="UP000189426"/>
    </source>
</evidence>
<reference evidence="2 3" key="1">
    <citation type="submission" date="2016-10" db="EMBL/GenBank/DDBJ databases">
        <title>Rodentibacter gen. nov. and new species.</title>
        <authorList>
            <person name="Christensen H."/>
        </authorList>
    </citation>
    <scope>NUCLEOTIDE SEQUENCE [LARGE SCALE GENOMIC DNA]</scope>
    <source>
        <strain evidence="2 3">Ppn418</strain>
    </source>
</reference>
<dbReference type="AlphaFoldDB" id="A0A1V3IEV2"/>
<name>A0A1V3IEV2_9PAST</name>
<dbReference type="NCBIfam" id="NF040582">
    <property type="entry name" value="STY4528_fam"/>
    <property type="match status" value="1"/>
</dbReference>
<keyword evidence="3" id="KW-1185">Reference proteome</keyword>
<evidence type="ECO:0000313" key="2">
    <source>
        <dbReference type="EMBL" id="OOF39190.1"/>
    </source>
</evidence>
<dbReference type="STRING" id="1908257.BKK47_07180"/>
<dbReference type="RefSeq" id="WP_077494249.1">
    <property type="nucleotide sequence ID" value="NZ_MLHG01000044.1"/>
</dbReference>
<dbReference type="Proteomes" id="UP000189426">
    <property type="component" value="Unassembled WGS sequence"/>
</dbReference>
<feature type="region of interest" description="Disordered" evidence="1">
    <location>
        <begin position="213"/>
        <end position="250"/>
    </location>
</feature>
<organism evidence="2 3">
    <name type="scientific">Rodentibacter mrazii</name>
    <dbReference type="NCBI Taxonomy" id="1908257"/>
    <lineage>
        <taxon>Bacteria</taxon>
        <taxon>Pseudomonadati</taxon>
        <taxon>Pseudomonadota</taxon>
        <taxon>Gammaproteobacteria</taxon>
        <taxon>Pasteurellales</taxon>
        <taxon>Pasteurellaceae</taxon>
        <taxon>Rodentibacter</taxon>
    </lineage>
</organism>
<proteinExistence type="predicted"/>
<protein>
    <submittedName>
        <fullName evidence="2">Uncharacterized protein</fullName>
    </submittedName>
</protein>
<evidence type="ECO:0000256" key="1">
    <source>
        <dbReference type="SAM" id="MobiDB-lite"/>
    </source>
</evidence>
<dbReference type="InterPro" id="IPR047749">
    <property type="entry name" value="STY4528-like"/>
</dbReference>
<gene>
    <name evidence="2" type="ORF">BKK47_07180</name>
</gene>
<dbReference type="EMBL" id="MLHG01000044">
    <property type="protein sequence ID" value="OOF39190.1"/>
    <property type="molecule type" value="Genomic_DNA"/>
</dbReference>
<sequence length="409" mass="47148">MDTKLQEHGLLFFGNQHETVPTRLLFDTYLTSRAKLAWQLIKYKAREFQSGLFPSYEVLAKLLSDKPYDNAALSRKLVSQTLLLLRLTRWLTLCETVRNEQGQILGNVYILHDEPMPIIDTIQLNHDYIALLESAVNHRDNFVRGVANHIVENLLSDNTQWHYISHIDWMRARLQDYQQRPQMDNEDVPAYHQNLNRIQENLLSSNRELGEKVGELSKNGPSSKRELSQIKPSSNRELSHQNDDKSLISGLVPKGNSGLSPYSTGTGIYINTYCTGNVSEIDWPATIRFSPLEKTAISQTMRGLDLGLCKAIMFELEQRTIKGEVKKPQGYVMTLIQRAHRSEFKPYLYEQHLTEQSSLLKKGLLTHKDMRMLNNTENTDSMKSRKVQSLEERQARSERIRRFKAAICS</sequence>
<comment type="caution">
    <text evidence="2">The sequence shown here is derived from an EMBL/GenBank/DDBJ whole genome shotgun (WGS) entry which is preliminary data.</text>
</comment>
<accession>A0A1V3IEV2</accession>
<feature type="compositionally biased region" description="Basic and acidic residues" evidence="1">
    <location>
        <begin position="237"/>
        <end position="246"/>
    </location>
</feature>